<evidence type="ECO:0000313" key="2">
    <source>
        <dbReference type="EMBL" id="WVT05637.1"/>
    </source>
</evidence>
<gene>
    <name evidence="2" type="ORF">RB548_09685</name>
</gene>
<name>A0ABZ2BHK5_9HYPH</name>
<evidence type="ECO:0000313" key="3">
    <source>
        <dbReference type="Proteomes" id="UP001432360"/>
    </source>
</evidence>
<dbReference type="EMBL" id="CP133148">
    <property type="protein sequence ID" value="WVT05637.1"/>
    <property type="molecule type" value="Genomic_DNA"/>
</dbReference>
<keyword evidence="1" id="KW-0472">Membrane</keyword>
<accession>A0ABZ2BHK5</accession>
<proteinExistence type="predicted"/>
<protein>
    <recommendedName>
        <fullName evidence="4">Transmembrane protein</fullName>
    </recommendedName>
</protein>
<keyword evidence="1" id="KW-1133">Transmembrane helix</keyword>
<feature type="transmembrane region" description="Helical" evidence="1">
    <location>
        <begin position="6"/>
        <end position="26"/>
    </location>
</feature>
<reference evidence="2" key="1">
    <citation type="submission" date="2023-08" db="EMBL/GenBank/DDBJ databases">
        <title>Complete genome sequence of Sinorhizobium chiapanecum ITTG S70 isolated from Acaciella angustissima nodules in Chiapas-Mexico.</title>
        <authorList>
            <person name="Rincon-Rosales R."/>
            <person name="Rogel M.A."/>
            <person name="Rincon-Medina C.I."/>
            <person name="Guerrero G."/>
            <person name="Manzano-Gomez L.A."/>
            <person name="Lopez-Lopez A."/>
            <person name="Rincon Molina F.A."/>
            <person name="Martinez-Romero E."/>
        </authorList>
    </citation>
    <scope>NUCLEOTIDE SEQUENCE</scope>
    <source>
        <strain evidence="2">ITTG S70</strain>
    </source>
</reference>
<dbReference type="RefSeq" id="WP_331374713.1">
    <property type="nucleotide sequence ID" value="NZ_CP133148.1"/>
</dbReference>
<organism evidence="2 3">
    <name type="scientific">Sinorhizobium chiapasense</name>
    <dbReference type="NCBI Taxonomy" id="501572"/>
    <lineage>
        <taxon>Bacteria</taxon>
        <taxon>Pseudomonadati</taxon>
        <taxon>Pseudomonadota</taxon>
        <taxon>Alphaproteobacteria</taxon>
        <taxon>Hyphomicrobiales</taxon>
        <taxon>Rhizobiaceae</taxon>
        <taxon>Sinorhizobium/Ensifer group</taxon>
        <taxon>Sinorhizobium</taxon>
    </lineage>
</organism>
<keyword evidence="3" id="KW-1185">Reference proteome</keyword>
<feature type="transmembrane region" description="Helical" evidence="1">
    <location>
        <begin position="72"/>
        <end position="88"/>
    </location>
</feature>
<keyword evidence="1" id="KW-0812">Transmembrane</keyword>
<sequence length="92" mass="10469">MFDSAFWLALNNIGVLVFEFFFYGTARVAVPLLSFGKVVVDDFYLEDSGFNWIGLKRREDGRYVMNSDVSKLAAVAFWVLCLAAYAVYTRGF</sequence>
<dbReference type="Proteomes" id="UP001432360">
    <property type="component" value="Chromosome"/>
</dbReference>
<evidence type="ECO:0008006" key="4">
    <source>
        <dbReference type="Google" id="ProtNLM"/>
    </source>
</evidence>
<evidence type="ECO:0000256" key="1">
    <source>
        <dbReference type="SAM" id="Phobius"/>
    </source>
</evidence>